<evidence type="ECO:0000256" key="5">
    <source>
        <dbReference type="ARBA" id="ARBA00023128"/>
    </source>
</evidence>
<comment type="similarity">
    <text evidence="10">Belongs to the MICOS complex subunit Mic19 family. Metazoan Mic25 subfamily.</text>
</comment>
<dbReference type="EMBL" id="JWIN03000017">
    <property type="protein sequence ID" value="KAB1264143.1"/>
    <property type="molecule type" value="Genomic_DNA"/>
</dbReference>
<dbReference type="STRING" id="9838.ENSCDRP00005024443"/>
<feature type="region of interest" description="Disordered" evidence="11">
    <location>
        <begin position="1"/>
        <end position="85"/>
    </location>
</feature>
<comment type="function">
    <text evidence="1">Component of the MICOS complex, a large protein complex of the mitochondrial inner membrane that plays crucial roles in the maintenance of crista junctions, inner membrane architecture, and formation of contact sites to the outer membrane.</text>
</comment>
<dbReference type="InterPro" id="IPR007964">
    <property type="entry name" value="MIC19/MIC25"/>
</dbReference>
<organism evidence="12 13">
    <name type="scientific">Camelus dromedarius</name>
    <name type="common">Dromedary</name>
    <name type="synonym">Arabian camel</name>
    <dbReference type="NCBI Taxonomy" id="9838"/>
    <lineage>
        <taxon>Eukaryota</taxon>
        <taxon>Metazoa</taxon>
        <taxon>Chordata</taxon>
        <taxon>Craniata</taxon>
        <taxon>Vertebrata</taxon>
        <taxon>Euteleostomi</taxon>
        <taxon>Mammalia</taxon>
        <taxon>Eutheria</taxon>
        <taxon>Laurasiatheria</taxon>
        <taxon>Artiodactyla</taxon>
        <taxon>Tylopoda</taxon>
        <taxon>Camelidae</taxon>
        <taxon>Camelus</taxon>
    </lineage>
</organism>
<dbReference type="PANTHER" id="PTHR47609">
    <property type="entry name" value="MICOS COMPLEX SUBUNIT MIC25"/>
    <property type="match status" value="1"/>
</dbReference>
<evidence type="ECO:0000256" key="1">
    <source>
        <dbReference type="ARBA" id="ARBA00002689"/>
    </source>
</evidence>
<keyword evidence="7" id="KW-1015">Disulfide bond</keyword>
<evidence type="ECO:0000256" key="6">
    <source>
        <dbReference type="ARBA" id="ARBA00023136"/>
    </source>
</evidence>
<evidence type="ECO:0000256" key="8">
    <source>
        <dbReference type="ARBA" id="ARBA00023288"/>
    </source>
</evidence>
<keyword evidence="5" id="KW-0496">Mitochondrion</keyword>
<evidence type="ECO:0000256" key="3">
    <source>
        <dbReference type="ARBA" id="ARBA00022792"/>
    </source>
</evidence>
<comment type="caution">
    <text evidence="12">The sequence shown here is derived from an EMBL/GenBank/DDBJ whole genome shotgun (WGS) entry which is preliminary data.</text>
</comment>
<proteinExistence type="inferred from homology"/>
<dbReference type="InterPro" id="IPR042860">
    <property type="entry name" value="MIC25"/>
</dbReference>
<feature type="compositionally biased region" description="Basic and acidic residues" evidence="11">
    <location>
        <begin position="56"/>
        <end position="70"/>
    </location>
</feature>
<comment type="subcellular location">
    <subcellularLocation>
        <location evidence="9">Mitochondrion inner membrane</location>
        <topology evidence="9">Lipid-anchor</topology>
    </subcellularLocation>
</comment>
<evidence type="ECO:0000313" key="12">
    <source>
        <dbReference type="EMBL" id="KAB1264143.1"/>
    </source>
</evidence>
<evidence type="ECO:0000256" key="9">
    <source>
        <dbReference type="ARBA" id="ARBA00034476"/>
    </source>
</evidence>
<dbReference type="AlphaFoldDB" id="A0A5N4CZ45"/>
<sequence length="137" mass="14463">MEEGFDYRIFIGNRSEESQALSESVVHRMKDSSQPSGAGPPPPALGAARGPETDSDLPRPEQGGRQHSGAELEPLTRSQQEPAAVQDKLLQVATREKGAAAKPCSASLPQAEGFEDQEKQAAGLAVVDDHVFTQAAG</sequence>
<evidence type="ECO:0000313" key="13">
    <source>
        <dbReference type="Proteomes" id="UP000299084"/>
    </source>
</evidence>
<evidence type="ECO:0000256" key="7">
    <source>
        <dbReference type="ARBA" id="ARBA00023157"/>
    </source>
</evidence>
<dbReference type="GO" id="GO:0061617">
    <property type="term" value="C:MICOS complex"/>
    <property type="evidence" value="ECO:0007669"/>
    <property type="project" value="InterPro"/>
</dbReference>
<evidence type="ECO:0000256" key="4">
    <source>
        <dbReference type="ARBA" id="ARBA00023054"/>
    </source>
</evidence>
<gene>
    <name evidence="12" type="ORF">Cadr_000020785</name>
</gene>
<evidence type="ECO:0000256" key="2">
    <source>
        <dbReference type="ARBA" id="ARBA00022707"/>
    </source>
</evidence>
<keyword evidence="3" id="KW-0999">Mitochondrion inner membrane</keyword>
<dbReference type="GO" id="GO:0042407">
    <property type="term" value="P:cristae formation"/>
    <property type="evidence" value="ECO:0007669"/>
    <property type="project" value="TreeGrafter"/>
</dbReference>
<dbReference type="GO" id="GO:0006974">
    <property type="term" value="P:DNA damage response"/>
    <property type="evidence" value="ECO:0007669"/>
    <property type="project" value="TreeGrafter"/>
</dbReference>
<dbReference type="PANTHER" id="PTHR47609:SF1">
    <property type="entry name" value="MICOS COMPLEX SUBUNIT MIC25"/>
    <property type="match status" value="1"/>
</dbReference>
<name>A0A5N4CZ45_CAMDR</name>
<dbReference type="Proteomes" id="UP000299084">
    <property type="component" value="Unassembled WGS sequence"/>
</dbReference>
<keyword evidence="6" id="KW-0472">Membrane</keyword>
<accession>A0A5N4CZ45</accession>
<keyword evidence="13" id="KW-1185">Reference proteome</keyword>
<evidence type="ECO:0000256" key="10">
    <source>
        <dbReference type="ARBA" id="ARBA00034480"/>
    </source>
</evidence>
<protein>
    <submittedName>
        <fullName evidence="12">MICOS complex subunit MIC25</fullName>
    </submittedName>
</protein>
<keyword evidence="8" id="KW-0449">Lipoprotein</keyword>
<keyword evidence="4" id="KW-0175">Coiled coil</keyword>
<dbReference type="Pfam" id="PF05300">
    <property type="entry name" value="MIC19_MIC25"/>
    <property type="match status" value="1"/>
</dbReference>
<keyword evidence="2" id="KW-0519">Myristate</keyword>
<reference evidence="12 13" key="1">
    <citation type="journal article" date="2019" name="Mol. Ecol. Resour.">
        <title>Improving Illumina assemblies with Hi-C and long reads: an example with the North African dromedary.</title>
        <authorList>
            <person name="Elbers J.P."/>
            <person name="Rogers M.F."/>
            <person name="Perelman P.L."/>
            <person name="Proskuryakova A.A."/>
            <person name="Serdyukova N.A."/>
            <person name="Johnson W.E."/>
            <person name="Horin P."/>
            <person name="Corander J."/>
            <person name="Murphy D."/>
            <person name="Burger P.A."/>
        </authorList>
    </citation>
    <scope>NUCLEOTIDE SEQUENCE [LARGE SCALE GENOMIC DNA]</scope>
    <source>
        <strain evidence="12">Drom800</strain>
        <tissue evidence="12">Blood</tissue>
    </source>
</reference>
<evidence type="ECO:0000256" key="11">
    <source>
        <dbReference type="SAM" id="MobiDB-lite"/>
    </source>
</evidence>